<evidence type="ECO:0000256" key="2">
    <source>
        <dbReference type="PROSITE-ProRule" id="PRU00335"/>
    </source>
</evidence>
<protein>
    <submittedName>
        <fullName evidence="4">Transcriptional regulator, TetR family</fullName>
    </submittedName>
</protein>
<keyword evidence="5" id="KW-1185">Reference proteome</keyword>
<accession>A0A1T4W145</accession>
<sequence>MPRNKDESHEKIIAAAYDEFLEYGFMDASMRRIANNCGMSASGLYKHFPSKEDMFAALVDPTINGLMELYGDVESDYSKELKTTKKDDLWVNQKETIRAISYIYDHINEFKLIICKSQGTKYENFIHDMAIKEEEVTLRYMKELKKKGIPVKRINKKEFHLLVSSSVDAIFQVVLHDFTKKEAMHYAKTLDEFYLPAWKQFFGI</sequence>
<feature type="DNA-binding region" description="H-T-H motif" evidence="2">
    <location>
        <begin position="29"/>
        <end position="48"/>
    </location>
</feature>
<evidence type="ECO:0000313" key="5">
    <source>
        <dbReference type="Proteomes" id="UP000190814"/>
    </source>
</evidence>
<name>A0A1T4W145_9FIRM</name>
<keyword evidence="1 2" id="KW-0238">DNA-binding</keyword>
<proteinExistence type="predicted"/>
<gene>
    <name evidence="4" type="ORF">SAMN02745111_02040</name>
</gene>
<dbReference type="OrthoDB" id="494991at2"/>
<dbReference type="EMBL" id="FUXZ01000013">
    <property type="protein sequence ID" value="SKA70461.1"/>
    <property type="molecule type" value="Genomic_DNA"/>
</dbReference>
<dbReference type="Pfam" id="PF00440">
    <property type="entry name" value="TetR_N"/>
    <property type="match status" value="1"/>
</dbReference>
<dbReference type="RefSeq" id="WP_078766875.1">
    <property type="nucleotide sequence ID" value="NZ_FUXZ01000013.1"/>
</dbReference>
<dbReference type="Gene3D" id="1.10.357.10">
    <property type="entry name" value="Tetracycline Repressor, domain 2"/>
    <property type="match status" value="1"/>
</dbReference>
<evidence type="ECO:0000313" key="4">
    <source>
        <dbReference type="EMBL" id="SKA70461.1"/>
    </source>
</evidence>
<dbReference type="InterPro" id="IPR001647">
    <property type="entry name" value="HTH_TetR"/>
</dbReference>
<dbReference type="InterPro" id="IPR009057">
    <property type="entry name" value="Homeodomain-like_sf"/>
</dbReference>
<evidence type="ECO:0000259" key="3">
    <source>
        <dbReference type="PROSITE" id="PS50977"/>
    </source>
</evidence>
<dbReference type="PANTHER" id="PTHR43479">
    <property type="entry name" value="ACREF/ENVCD OPERON REPRESSOR-RELATED"/>
    <property type="match status" value="1"/>
</dbReference>
<dbReference type="SUPFAM" id="SSF46689">
    <property type="entry name" value="Homeodomain-like"/>
    <property type="match status" value="1"/>
</dbReference>
<dbReference type="InterPro" id="IPR050624">
    <property type="entry name" value="HTH-type_Tx_Regulator"/>
</dbReference>
<dbReference type="STRING" id="39495.SAMN02745111_02040"/>
<dbReference type="PRINTS" id="PR00455">
    <property type="entry name" value="HTHTETR"/>
</dbReference>
<dbReference type="GO" id="GO:0003677">
    <property type="term" value="F:DNA binding"/>
    <property type="evidence" value="ECO:0007669"/>
    <property type="project" value="UniProtKB-UniRule"/>
</dbReference>
<dbReference type="Proteomes" id="UP000190814">
    <property type="component" value="Unassembled WGS sequence"/>
</dbReference>
<reference evidence="4 5" key="1">
    <citation type="submission" date="2017-02" db="EMBL/GenBank/DDBJ databases">
        <authorList>
            <person name="Peterson S.W."/>
        </authorList>
    </citation>
    <scope>NUCLEOTIDE SEQUENCE [LARGE SCALE GENOMIC DNA]</scope>
    <source>
        <strain evidence="4 5">ATCC 35992</strain>
    </source>
</reference>
<evidence type="ECO:0000256" key="1">
    <source>
        <dbReference type="ARBA" id="ARBA00023125"/>
    </source>
</evidence>
<dbReference type="AlphaFoldDB" id="A0A1T4W145"/>
<dbReference type="PANTHER" id="PTHR43479:SF11">
    <property type="entry name" value="ACREF_ENVCD OPERON REPRESSOR-RELATED"/>
    <property type="match status" value="1"/>
</dbReference>
<feature type="domain" description="HTH tetR-type" evidence="3">
    <location>
        <begin position="6"/>
        <end position="66"/>
    </location>
</feature>
<organism evidence="4 5">
    <name type="scientific">Eubacterium uniforme</name>
    <dbReference type="NCBI Taxonomy" id="39495"/>
    <lineage>
        <taxon>Bacteria</taxon>
        <taxon>Bacillati</taxon>
        <taxon>Bacillota</taxon>
        <taxon>Clostridia</taxon>
        <taxon>Eubacteriales</taxon>
        <taxon>Eubacteriaceae</taxon>
        <taxon>Eubacterium</taxon>
    </lineage>
</organism>
<dbReference type="PROSITE" id="PS50977">
    <property type="entry name" value="HTH_TETR_2"/>
    <property type="match status" value="1"/>
</dbReference>